<sequence>MIIVLSTYDHNLGPVVVNAKTVLHCVVVRCLIELLVLPEKQQ</sequence>
<dbReference type="Proteomes" id="UP000410492">
    <property type="component" value="Unassembled WGS sequence"/>
</dbReference>
<keyword evidence="2" id="KW-1185">Reference proteome</keyword>
<gene>
    <name evidence="1" type="ORF">CALMAC_LOCUS2581</name>
</gene>
<dbReference type="AlphaFoldDB" id="A0A653BNT1"/>
<reference evidence="1 2" key="1">
    <citation type="submission" date="2019-01" db="EMBL/GenBank/DDBJ databases">
        <authorList>
            <person name="Sayadi A."/>
        </authorList>
    </citation>
    <scope>NUCLEOTIDE SEQUENCE [LARGE SCALE GENOMIC DNA]</scope>
</reference>
<organism evidence="1 2">
    <name type="scientific">Callosobruchus maculatus</name>
    <name type="common">Southern cowpea weevil</name>
    <name type="synonym">Pulse bruchid</name>
    <dbReference type="NCBI Taxonomy" id="64391"/>
    <lineage>
        <taxon>Eukaryota</taxon>
        <taxon>Metazoa</taxon>
        <taxon>Ecdysozoa</taxon>
        <taxon>Arthropoda</taxon>
        <taxon>Hexapoda</taxon>
        <taxon>Insecta</taxon>
        <taxon>Pterygota</taxon>
        <taxon>Neoptera</taxon>
        <taxon>Endopterygota</taxon>
        <taxon>Coleoptera</taxon>
        <taxon>Polyphaga</taxon>
        <taxon>Cucujiformia</taxon>
        <taxon>Chrysomeloidea</taxon>
        <taxon>Chrysomelidae</taxon>
        <taxon>Bruchinae</taxon>
        <taxon>Bruchini</taxon>
        <taxon>Callosobruchus</taxon>
    </lineage>
</organism>
<proteinExistence type="predicted"/>
<evidence type="ECO:0000313" key="1">
    <source>
        <dbReference type="EMBL" id="VEN37271.1"/>
    </source>
</evidence>
<accession>A0A653BNT1</accession>
<protein>
    <submittedName>
        <fullName evidence="1">Uncharacterized protein</fullName>
    </submittedName>
</protein>
<name>A0A653BNT1_CALMS</name>
<evidence type="ECO:0000313" key="2">
    <source>
        <dbReference type="Proteomes" id="UP000410492"/>
    </source>
</evidence>
<dbReference type="EMBL" id="CAACVG010003192">
    <property type="protein sequence ID" value="VEN37271.1"/>
    <property type="molecule type" value="Genomic_DNA"/>
</dbReference>